<sequence length="56" mass="6760">MMMYTILTCTIMGLWVLIGLYFGYMTIRDDIRNEMERRAKRKKEKLSQTPLSRKNN</sequence>
<evidence type="ECO:0000313" key="4">
    <source>
        <dbReference type="Proteomes" id="UP000009215"/>
    </source>
</evidence>
<dbReference type="Proteomes" id="UP000009215">
    <property type="component" value="Chromosome"/>
</dbReference>
<keyword evidence="2" id="KW-0472">Membrane</keyword>
<evidence type="ECO:0000313" key="3">
    <source>
        <dbReference type="EMBL" id="CCI63030.1"/>
    </source>
</evidence>
<keyword evidence="2" id="KW-1133">Transmembrane helix</keyword>
<dbReference type="AlphaFoldDB" id="A0AB33R8D1"/>
<proteinExistence type="predicted"/>
<feature type="transmembrane region" description="Helical" evidence="2">
    <location>
        <begin position="6"/>
        <end position="27"/>
    </location>
</feature>
<evidence type="ECO:0000256" key="1">
    <source>
        <dbReference type="SAM" id="MobiDB-lite"/>
    </source>
</evidence>
<gene>
    <name evidence="3" type="ORF">SDSE_1536</name>
</gene>
<accession>A0AB33R8D1</accession>
<dbReference type="KEGG" id="sdc:SDSE_1536"/>
<reference evidence="3 4" key="1">
    <citation type="submission" date="2012-05" db="EMBL/GenBank/DDBJ databases">
        <title>Complete genome sequence of a Streptococcus dysgalactiae subsp. equisimilis strain possessing Lancefield's group A antigen.</title>
        <authorList>
            <person name="Luetticken R."/>
            <person name="Bruellhoff K."/>
            <person name="Van der Linden M."/>
            <person name="Peltroche-Llacsahuanga H."/>
            <person name="Blom J."/>
            <person name="Weber-Lehmann J."/>
            <person name="Ferretti J.J."/>
            <person name="McShan W.M."/>
        </authorList>
    </citation>
    <scope>NUCLEOTIDE SEQUENCE [LARGE SCALE GENOMIC DNA]</scope>
    <source>
        <strain evidence="3 4">AC-2713</strain>
    </source>
</reference>
<organism evidence="3 4">
    <name type="scientific">Streptococcus dysgalactiae subsp. equisimilis AC-2713</name>
    <dbReference type="NCBI Taxonomy" id="759913"/>
    <lineage>
        <taxon>Bacteria</taxon>
        <taxon>Bacillati</taxon>
        <taxon>Bacillota</taxon>
        <taxon>Bacilli</taxon>
        <taxon>Lactobacillales</taxon>
        <taxon>Streptococcaceae</taxon>
        <taxon>Streptococcus</taxon>
    </lineage>
</organism>
<dbReference type="EMBL" id="HE858529">
    <property type="protein sequence ID" value="CCI63030.1"/>
    <property type="molecule type" value="Genomic_DNA"/>
</dbReference>
<feature type="compositionally biased region" description="Polar residues" evidence="1">
    <location>
        <begin position="47"/>
        <end position="56"/>
    </location>
</feature>
<keyword evidence="2" id="KW-0812">Transmembrane</keyword>
<name>A0AB33R8D1_STREQ</name>
<feature type="region of interest" description="Disordered" evidence="1">
    <location>
        <begin position="37"/>
        <end position="56"/>
    </location>
</feature>
<evidence type="ECO:0000256" key="2">
    <source>
        <dbReference type="SAM" id="Phobius"/>
    </source>
</evidence>
<evidence type="ECO:0008006" key="5">
    <source>
        <dbReference type="Google" id="ProtNLM"/>
    </source>
</evidence>
<protein>
    <recommendedName>
        <fullName evidence="5">CcmD family protein</fullName>
    </recommendedName>
</protein>